<organism evidence="1 2">
    <name type="scientific">Castanea mollissima</name>
    <name type="common">Chinese chestnut</name>
    <dbReference type="NCBI Taxonomy" id="60419"/>
    <lineage>
        <taxon>Eukaryota</taxon>
        <taxon>Viridiplantae</taxon>
        <taxon>Streptophyta</taxon>
        <taxon>Embryophyta</taxon>
        <taxon>Tracheophyta</taxon>
        <taxon>Spermatophyta</taxon>
        <taxon>Magnoliopsida</taxon>
        <taxon>eudicotyledons</taxon>
        <taxon>Gunneridae</taxon>
        <taxon>Pentapetalae</taxon>
        <taxon>rosids</taxon>
        <taxon>fabids</taxon>
        <taxon>Fagales</taxon>
        <taxon>Fagaceae</taxon>
        <taxon>Castanea</taxon>
    </lineage>
</organism>
<dbReference type="Proteomes" id="UP000737018">
    <property type="component" value="Unassembled WGS sequence"/>
</dbReference>
<evidence type="ECO:0000313" key="2">
    <source>
        <dbReference type="Proteomes" id="UP000737018"/>
    </source>
</evidence>
<comment type="caution">
    <text evidence="1">The sequence shown here is derived from an EMBL/GenBank/DDBJ whole genome shotgun (WGS) entry which is preliminary data.</text>
</comment>
<reference evidence="1" key="1">
    <citation type="submission" date="2020-03" db="EMBL/GenBank/DDBJ databases">
        <title>Castanea mollissima Vanexum genome sequencing.</title>
        <authorList>
            <person name="Staton M."/>
        </authorList>
    </citation>
    <scope>NUCLEOTIDE SEQUENCE</scope>
    <source>
        <tissue evidence="1">Leaf</tissue>
    </source>
</reference>
<dbReference type="AlphaFoldDB" id="A0A8J4QK90"/>
<protein>
    <submittedName>
        <fullName evidence="1">Uncharacterized protein</fullName>
    </submittedName>
</protein>
<keyword evidence="2" id="KW-1185">Reference proteome</keyword>
<gene>
    <name evidence="1" type="ORF">CMV_023329</name>
</gene>
<proteinExistence type="predicted"/>
<name>A0A8J4QK90_9ROSI</name>
<evidence type="ECO:0000313" key="1">
    <source>
        <dbReference type="EMBL" id="KAF3950975.1"/>
    </source>
</evidence>
<dbReference type="EMBL" id="JRKL02005177">
    <property type="protein sequence ID" value="KAF3950975.1"/>
    <property type="molecule type" value="Genomic_DNA"/>
</dbReference>
<sequence>MWLPVRGHPKVTHRGEEGEVLELYSGLKCFSKNQIVARFGIEPLEQPGTSPHKAKSLTTTGDACRYGVLLISLSLSLSHLGFFVFSFSQAQPWPSFCFHSHLSPLVVPLIGVTTTEVKEADIGE</sequence>
<accession>A0A8J4QK90</accession>